<evidence type="ECO:0000313" key="2">
    <source>
        <dbReference type="Proteomes" id="UP001165586"/>
    </source>
</evidence>
<dbReference type="Proteomes" id="UP001165586">
    <property type="component" value="Unassembled WGS sequence"/>
</dbReference>
<dbReference type="InterPro" id="IPR003749">
    <property type="entry name" value="ThiS/MoaD-like"/>
</dbReference>
<dbReference type="RefSeq" id="WP_259539135.1">
    <property type="nucleotide sequence ID" value="NZ_JANLCJ010000003.1"/>
</dbReference>
<reference evidence="1" key="1">
    <citation type="submission" date="2022-08" db="EMBL/GenBank/DDBJ databases">
        <authorList>
            <person name="Deng Y."/>
            <person name="Han X.-F."/>
            <person name="Zhang Y.-Q."/>
        </authorList>
    </citation>
    <scope>NUCLEOTIDE SEQUENCE</scope>
    <source>
        <strain evidence="1">CPCC 203386</strain>
    </source>
</reference>
<dbReference type="CDD" id="cd17040">
    <property type="entry name" value="Ubl_MoaD_like"/>
    <property type="match status" value="1"/>
</dbReference>
<dbReference type="Pfam" id="PF02597">
    <property type="entry name" value="ThiS"/>
    <property type="match status" value="1"/>
</dbReference>
<dbReference type="InterPro" id="IPR012675">
    <property type="entry name" value="Beta-grasp_dom_sf"/>
</dbReference>
<dbReference type="EMBL" id="JANLCJ010000003">
    <property type="protein sequence ID" value="MCS5734296.1"/>
    <property type="molecule type" value="Genomic_DNA"/>
</dbReference>
<sequence length="93" mass="9211">MGVTVRYFAAAKAALGVGEETLDADGQSIGALLIQRATDAAAAADPAATSPGADVTAVLARCSFLHNGHATTDRATELADGDTLDVLPPFAGG</sequence>
<keyword evidence="2" id="KW-1185">Reference proteome</keyword>
<protein>
    <submittedName>
        <fullName evidence="1">MoaD/ThiS family protein</fullName>
    </submittedName>
</protein>
<name>A0ABT2H2X2_9MICO</name>
<comment type="caution">
    <text evidence="1">The sequence shown here is derived from an EMBL/GenBank/DDBJ whole genome shotgun (WGS) entry which is preliminary data.</text>
</comment>
<dbReference type="SUPFAM" id="SSF54285">
    <property type="entry name" value="MoaD/ThiS"/>
    <property type="match status" value="1"/>
</dbReference>
<proteinExistence type="predicted"/>
<dbReference type="InterPro" id="IPR016155">
    <property type="entry name" value="Mopterin_synth/thiamin_S_b"/>
</dbReference>
<evidence type="ECO:0000313" key="1">
    <source>
        <dbReference type="EMBL" id="MCS5734296.1"/>
    </source>
</evidence>
<dbReference type="Gene3D" id="3.10.20.30">
    <property type="match status" value="1"/>
</dbReference>
<organism evidence="1 2">
    <name type="scientific">Herbiconiux daphne</name>
    <dbReference type="NCBI Taxonomy" id="2970914"/>
    <lineage>
        <taxon>Bacteria</taxon>
        <taxon>Bacillati</taxon>
        <taxon>Actinomycetota</taxon>
        <taxon>Actinomycetes</taxon>
        <taxon>Micrococcales</taxon>
        <taxon>Microbacteriaceae</taxon>
        <taxon>Herbiconiux</taxon>
    </lineage>
</organism>
<accession>A0ABT2H2X2</accession>
<gene>
    <name evidence="1" type="ORF">N1032_11165</name>
</gene>